<proteinExistence type="inferred from homology"/>
<evidence type="ECO:0000313" key="3">
    <source>
        <dbReference type="EMBL" id="CAL0332431.1"/>
    </source>
</evidence>
<dbReference type="Proteomes" id="UP001497480">
    <property type="component" value="Unassembled WGS sequence"/>
</dbReference>
<feature type="domain" description="LOB" evidence="2">
    <location>
        <begin position="1"/>
        <end position="44"/>
    </location>
</feature>
<keyword evidence="4" id="KW-1185">Reference proteome</keyword>
<gene>
    <name evidence="3" type="ORF">LLUT_LOCUS33491</name>
</gene>
<reference evidence="3 4" key="1">
    <citation type="submission" date="2024-03" db="EMBL/GenBank/DDBJ databases">
        <authorList>
            <person name="Martinez-Hernandez J."/>
        </authorList>
    </citation>
    <scope>NUCLEOTIDE SEQUENCE [LARGE SCALE GENOMIC DNA]</scope>
</reference>
<comment type="caution">
    <text evidence="3">The sequence shown here is derived from an EMBL/GenBank/DDBJ whole genome shotgun (WGS) entry which is preliminary data.</text>
</comment>
<dbReference type="PROSITE" id="PS50891">
    <property type="entry name" value="LOB"/>
    <property type="match status" value="1"/>
</dbReference>
<evidence type="ECO:0000256" key="1">
    <source>
        <dbReference type="ARBA" id="ARBA00005474"/>
    </source>
</evidence>
<dbReference type="AlphaFoldDB" id="A0AAV1YGD9"/>
<dbReference type="Pfam" id="PF03195">
    <property type="entry name" value="LOB"/>
    <property type="match status" value="1"/>
</dbReference>
<name>A0AAV1YGD9_LUPLU</name>
<evidence type="ECO:0000313" key="4">
    <source>
        <dbReference type="Proteomes" id="UP001497480"/>
    </source>
</evidence>
<organism evidence="3 4">
    <name type="scientific">Lupinus luteus</name>
    <name type="common">European yellow lupine</name>
    <dbReference type="NCBI Taxonomy" id="3873"/>
    <lineage>
        <taxon>Eukaryota</taxon>
        <taxon>Viridiplantae</taxon>
        <taxon>Streptophyta</taxon>
        <taxon>Embryophyta</taxon>
        <taxon>Tracheophyta</taxon>
        <taxon>Spermatophyta</taxon>
        <taxon>Magnoliopsida</taxon>
        <taxon>eudicotyledons</taxon>
        <taxon>Gunneridae</taxon>
        <taxon>Pentapetalae</taxon>
        <taxon>rosids</taxon>
        <taxon>fabids</taxon>
        <taxon>Fabales</taxon>
        <taxon>Fabaceae</taxon>
        <taxon>Papilionoideae</taxon>
        <taxon>50 kb inversion clade</taxon>
        <taxon>genistoids sensu lato</taxon>
        <taxon>core genistoids</taxon>
        <taxon>Genisteae</taxon>
        <taxon>Lupinus</taxon>
    </lineage>
</organism>
<evidence type="ECO:0000259" key="2">
    <source>
        <dbReference type="PROSITE" id="PS50891"/>
    </source>
</evidence>
<sequence>MRTIIYESNMRANDPVGGCVGFIHRIRSEIVRYEAELRVVLQHLKFFREQAQHQQLIRESVQYDPYLADNTMNVNDDVTPFRQSDIHIHEELKFLSQEYDIKHGIALENVNDWALQNSNSGT</sequence>
<dbReference type="InterPro" id="IPR004883">
    <property type="entry name" value="LOB"/>
</dbReference>
<dbReference type="EMBL" id="CAXHTB010000024">
    <property type="protein sequence ID" value="CAL0332431.1"/>
    <property type="molecule type" value="Genomic_DNA"/>
</dbReference>
<comment type="similarity">
    <text evidence="1">Belongs to the LOB domain-containing protein family.</text>
</comment>
<protein>
    <recommendedName>
        <fullName evidence="2">LOB domain-containing protein</fullName>
    </recommendedName>
</protein>
<accession>A0AAV1YGD9</accession>